<name>A0A842YIP5_METTF</name>
<evidence type="ECO:0000256" key="1">
    <source>
        <dbReference type="ARBA" id="ARBA00022630"/>
    </source>
</evidence>
<evidence type="ECO:0000256" key="2">
    <source>
        <dbReference type="ARBA" id="ARBA00022643"/>
    </source>
</evidence>
<dbReference type="Proteomes" id="UP000646659">
    <property type="component" value="Unassembled WGS sequence"/>
</dbReference>
<accession>A0A842YIP5</accession>
<feature type="domain" description="Nitroreductase" evidence="4">
    <location>
        <begin position="87"/>
        <end position="170"/>
    </location>
</feature>
<dbReference type="InterPro" id="IPR000415">
    <property type="entry name" value="Nitroreductase-like"/>
</dbReference>
<dbReference type="SUPFAM" id="SSF55469">
    <property type="entry name" value="FMN-dependent nitroreductase-like"/>
    <property type="match status" value="1"/>
</dbReference>
<evidence type="ECO:0000256" key="3">
    <source>
        <dbReference type="ARBA" id="ARBA00023002"/>
    </source>
</evidence>
<dbReference type="PANTHER" id="PTHR23026">
    <property type="entry name" value="NADPH NITROREDUCTASE"/>
    <property type="match status" value="1"/>
</dbReference>
<gene>
    <name evidence="5" type="ORF">DNK57_00540</name>
</gene>
<keyword evidence="3" id="KW-0560">Oxidoreductase</keyword>
<dbReference type="FunFam" id="3.40.109.10:FF:000012">
    <property type="entry name" value="Nitroreductase family protein"/>
    <property type="match status" value="1"/>
</dbReference>
<dbReference type="Gene3D" id="3.40.109.10">
    <property type="entry name" value="NADH Oxidase"/>
    <property type="match status" value="1"/>
</dbReference>
<evidence type="ECO:0000313" key="5">
    <source>
        <dbReference type="EMBL" id="MBE2899322.1"/>
    </source>
</evidence>
<dbReference type="InterPro" id="IPR029479">
    <property type="entry name" value="Nitroreductase"/>
</dbReference>
<evidence type="ECO:0000313" key="6">
    <source>
        <dbReference type="Proteomes" id="UP000646659"/>
    </source>
</evidence>
<keyword evidence="1" id="KW-0285">Flavoprotein</keyword>
<feature type="domain" description="Nitroreductase" evidence="4">
    <location>
        <begin position="29"/>
        <end position="81"/>
    </location>
</feature>
<dbReference type="InterPro" id="IPR050627">
    <property type="entry name" value="Nitroreductase/BluB"/>
</dbReference>
<proteinExistence type="predicted"/>
<sequence>MKPLWASQHIKVTVNIDCKVSKMDVLEAIKTRRSIRKYQDKDVPEELIEKILDAGMCGPSAVDQRPWHFIVVKNREMLEKIPEVHPYGAMVKDAPVAIIVCCDSSLEKFPGFWVQDCSIASQNILLAAHSLGLGAVWTGVYPLEDRVEGIRRLFNIPEHVIPFSVIPIGYPAEKPGARDLFDPERVHREKW</sequence>
<comment type="caution">
    <text evidence="5">The sequence shown here is derived from an EMBL/GenBank/DDBJ whole genome shotgun (WGS) entry which is preliminary data.</text>
</comment>
<dbReference type="Pfam" id="PF00881">
    <property type="entry name" value="Nitroreductase"/>
    <property type="match status" value="2"/>
</dbReference>
<organism evidence="5 6">
    <name type="scientific">Methanothermobacter thermautotrophicus</name>
    <name type="common">Methanobacterium thermoformicicum</name>
    <dbReference type="NCBI Taxonomy" id="145262"/>
    <lineage>
        <taxon>Archaea</taxon>
        <taxon>Methanobacteriati</taxon>
        <taxon>Methanobacteriota</taxon>
        <taxon>Methanomada group</taxon>
        <taxon>Methanobacteria</taxon>
        <taxon>Methanobacteriales</taxon>
        <taxon>Methanobacteriaceae</taxon>
        <taxon>Methanothermobacter</taxon>
    </lineage>
</organism>
<evidence type="ECO:0000259" key="4">
    <source>
        <dbReference type="Pfam" id="PF00881"/>
    </source>
</evidence>
<keyword evidence="2" id="KW-0288">FMN</keyword>
<dbReference type="GO" id="GO:0016491">
    <property type="term" value="F:oxidoreductase activity"/>
    <property type="evidence" value="ECO:0007669"/>
    <property type="project" value="UniProtKB-KW"/>
</dbReference>
<dbReference type="PANTHER" id="PTHR23026:SF90">
    <property type="entry name" value="IODOTYROSINE DEIODINASE 1"/>
    <property type="match status" value="1"/>
</dbReference>
<reference evidence="5" key="1">
    <citation type="submission" date="2018-06" db="EMBL/GenBank/DDBJ databases">
        <title>Draft genome sequence of Methanothermobacter thermautotrophicus Strain WHS, a thermophilic, hydrogenotrophic methanogen isolated from Washburn Hot Springs in Yellowstone National Park, USA.</title>
        <authorList>
            <person name="Mckay L.J."/>
            <person name="Klingelsmith K."/>
            <person name="Inskeep W.P."/>
            <person name="Fields M.W."/>
        </authorList>
    </citation>
    <scope>NUCLEOTIDE SEQUENCE</scope>
    <source>
        <strain evidence="5">WHS</strain>
    </source>
</reference>
<dbReference type="CDD" id="cd02150">
    <property type="entry name" value="nitroreductase"/>
    <property type="match status" value="1"/>
</dbReference>
<dbReference type="EMBL" id="QKOF01000001">
    <property type="protein sequence ID" value="MBE2899322.1"/>
    <property type="molecule type" value="Genomic_DNA"/>
</dbReference>
<dbReference type="AlphaFoldDB" id="A0A842YIP5"/>
<protein>
    <submittedName>
        <fullName evidence="5">Nitroreductase family protein</fullName>
    </submittedName>
</protein>